<comment type="caution">
    <text evidence="1">The sequence shown here is derived from an EMBL/GenBank/DDBJ whole genome shotgun (WGS) entry which is preliminary data.</text>
</comment>
<dbReference type="RefSeq" id="WP_187243426.1">
    <property type="nucleotide sequence ID" value="NZ_BAAAOK010000009.1"/>
</dbReference>
<dbReference type="EMBL" id="JABVEC010000008">
    <property type="protein sequence ID" value="MBC6466412.1"/>
    <property type="molecule type" value="Genomic_DNA"/>
</dbReference>
<accession>A0ABR7LNJ4</accession>
<evidence type="ECO:0008006" key="3">
    <source>
        <dbReference type="Google" id="ProtNLM"/>
    </source>
</evidence>
<protein>
    <recommendedName>
        <fullName evidence="3">NAD-dependent dehydratase</fullName>
    </recommendedName>
</protein>
<evidence type="ECO:0000313" key="1">
    <source>
        <dbReference type="EMBL" id="MBC6466412.1"/>
    </source>
</evidence>
<keyword evidence="2" id="KW-1185">Reference proteome</keyword>
<proteinExistence type="predicted"/>
<organism evidence="1 2">
    <name type="scientific">Actinomadura alba</name>
    <dbReference type="NCBI Taxonomy" id="406431"/>
    <lineage>
        <taxon>Bacteria</taxon>
        <taxon>Bacillati</taxon>
        <taxon>Actinomycetota</taxon>
        <taxon>Actinomycetes</taxon>
        <taxon>Streptosporangiales</taxon>
        <taxon>Thermomonosporaceae</taxon>
        <taxon>Actinomadura</taxon>
    </lineage>
</organism>
<gene>
    <name evidence="1" type="ORF">HKK74_12985</name>
</gene>
<name>A0ABR7LNJ4_9ACTN</name>
<dbReference type="Gene3D" id="3.90.25.10">
    <property type="entry name" value="UDP-galactose 4-epimerase, domain 1"/>
    <property type="match status" value="1"/>
</dbReference>
<reference evidence="1 2" key="1">
    <citation type="submission" date="2020-06" db="EMBL/GenBank/DDBJ databases">
        <title>Actinomadura xiongansis sp. nov., isolated from soil of Baiyangdian.</title>
        <authorList>
            <person name="Zhang X."/>
        </authorList>
    </citation>
    <scope>NUCLEOTIDE SEQUENCE [LARGE SCALE GENOMIC DNA]</scope>
    <source>
        <strain evidence="1 2">HBUM206468</strain>
    </source>
</reference>
<sequence length="46" mass="5149">MTLVPADLRRADGSLADRLLGWRPRVSCQDGLLRTISWFEESFAAA</sequence>
<dbReference type="SUPFAM" id="SSF51735">
    <property type="entry name" value="NAD(P)-binding Rossmann-fold domains"/>
    <property type="match status" value="1"/>
</dbReference>
<evidence type="ECO:0000313" key="2">
    <source>
        <dbReference type="Proteomes" id="UP000805614"/>
    </source>
</evidence>
<dbReference type="InterPro" id="IPR036291">
    <property type="entry name" value="NAD(P)-bd_dom_sf"/>
</dbReference>
<dbReference type="Proteomes" id="UP000805614">
    <property type="component" value="Unassembled WGS sequence"/>
</dbReference>